<dbReference type="PANTHER" id="PTHR43836">
    <property type="entry name" value="CATECHOL O-METHYLTRANSFERASE 1-RELATED"/>
    <property type="match status" value="1"/>
</dbReference>
<keyword evidence="3" id="KW-0808">Transferase</keyword>
<dbReference type="GO" id="GO:0042417">
    <property type="term" value="P:dopamine metabolic process"/>
    <property type="evidence" value="ECO:0007669"/>
    <property type="project" value="TreeGrafter"/>
</dbReference>
<dbReference type="Proteomes" id="UP000694620">
    <property type="component" value="Chromosome 11"/>
</dbReference>
<dbReference type="InterPro" id="IPR029063">
    <property type="entry name" value="SAM-dependent_MTases_sf"/>
</dbReference>
<keyword evidence="8" id="KW-0732">Signal</keyword>
<reference evidence="9" key="2">
    <citation type="submission" date="2025-08" db="UniProtKB">
        <authorList>
            <consortium name="Ensembl"/>
        </authorList>
    </citation>
    <scope>IDENTIFICATION</scope>
</reference>
<dbReference type="AlphaFoldDB" id="A0A8C4SBV6"/>
<evidence type="ECO:0000313" key="10">
    <source>
        <dbReference type="Proteomes" id="UP000694620"/>
    </source>
</evidence>
<evidence type="ECO:0000313" key="9">
    <source>
        <dbReference type="Ensembl" id="ENSECRP00000015304.1"/>
    </source>
</evidence>
<dbReference type="GeneTree" id="ENSGT00940000155317"/>
<dbReference type="GO" id="GO:0032502">
    <property type="term" value="P:developmental process"/>
    <property type="evidence" value="ECO:0007669"/>
    <property type="project" value="TreeGrafter"/>
</dbReference>
<evidence type="ECO:0000256" key="4">
    <source>
        <dbReference type="ARBA" id="ARBA00022691"/>
    </source>
</evidence>
<evidence type="ECO:0000256" key="5">
    <source>
        <dbReference type="ARBA" id="ARBA00022867"/>
    </source>
</evidence>
<keyword evidence="10" id="KW-1185">Reference proteome</keyword>
<dbReference type="GO" id="GO:0032259">
    <property type="term" value="P:methylation"/>
    <property type="evidence" value="ECO:0007669"/>
    <property type="project" value="UniProtKB-KW"/>
</dbReference>
<evidence type="ECO:0000256" key="6">
    <source>
        <dbReference type="ARBA" id="ARBA00022939"/>
    </source>
</evidence>
<reference evidence="9" key="3">
    <citation type="submission" date="2025-09" db="UniProtKB">
        <authorList>
            <consortium name="Ensembl"/>
        </authorList>
    </citation>
    <scope>IDENTIFICATION</scope>
</reference>
<dbReference type="GO" id="GO:0016206">
    <property type="term" value="F:catechol O-methyltransferase activity"/>
    <property type="evidence" value="ECO:0007669"/>
    <property type="project" value="UniProtKB-EC"/>
</dbReference>
<reference evidence="9" key="1">
    <citation type="submission" date="2021-06" db="EMBL/GenBank/DDBJ databases">
        <authorList>
            <consortium name="Wellcome Sanger Institute Data Sharing"/>
        </authorList>
    </citation>
    <scope>NUCLEOTIDE SEQUENCE [LARGE SCALE GENOMIC DNA]</scope>
</reference>
<accession>A0A8C4SBV6</accession>
<organism evidence="9 10">
    <name type="scientific">Erpetoichthys calabaricus</name>
    <name type="common">Rope fish</name>
    <name type="synonym">Calamoichthys calabaricus</name>
    <dbReference type="NCBI Taxonomy" id="27687"/>
    <lineage>
        <taxon>Eukaryota</taxon>
        <taxon>Metazoa</taxon>
        <taxon>Chordata</taxon>
        <taxon>Craniata</taxon>
        <taxon>Vertebrata</taxon>
        <taxon>Euteleostomi</taxon>
        <taxon>Actinopterygii</taxon>
        <taxon>Polypteriformes</taxon>
        <taxon>Polypteridae</taxon>
        <taxon>Erpetoichthys</taxon>
    </lineage>
</organism>
<dbReference type="SUPFAM" id="SSF53335">
    <property type="entry name" value="S-adenosyl-L-methionine-dependent methyltransferases"/>
    <property type="match status" value="1"/>
</dbReference>
<dbReference type="GO" id="GO:0042424">
    <property type="term" value="P:catecholamine catabolic process"/>
    <property type="evidence" value="ECO:0007669"/>
    <property type="project" value="TreeGrafter"/>
</dbReference>
<feature type="signal peptide" evidence="8">
    <location>
        <begin position="1"/>
        <end position="15"/>
    </location>
</feature>
<feature type="chain" id="PRO_5034435976" description="catechol O-methyltransferase" evidence="8">
    <location>
        <begin position="16"/>
        <end position="185"/>
    </location>
</feature>
<dbReference type="Pfam" id="PF01596">
    <property type="entry name" value="Methyltransf_3"/>
    <property type="match status" value="1"/>
</dbReference>
<sequence length="185" mass="20873">MWLSVVALSVLPVLGALVFQHRGRMAGVCRSVFQRWRFTNTSVGALEQRVHGFVMTNSTHGQPDSVLQTFDDFSRLEPTCSIGRERGKYKLLKSRCANKVLELGTFCGYSAVRILRLLPTTGKLLTVERDPHTADVAEEMILVAGFKHSQVESRPLNKASKRFFRAVPQGNHFWFLKEHPDEGSE</sequence>
<dbReference type="EC" id="2.1.1.6" evidence="1"/>
<keyword evidence="4" id="KW-0949">S-adenosyl-L-methionine</keyword>
<name>A0A8C4SBV6_ERPCA</name>
<proteinExistence type="inferred from homology"/>
<protein>
    <recommendedName>
        <fullName evidence="1">catechol O-methyltransferase</fullName>
        <ecNumber evidence="1">2.1.1.6</ecNumber>
    </recommendedName>
</protein>
<comment type="similarity">
    <text evidence="7">Belongs to the class I-like SAM-binding methyltransferase superfamily. Cation-dependent O-methyltransferase family.</text>
</comment>
<dbReference type="PANTHER" id="PTHR43836:SF3">
    <property type="entry name" value="CATECHOL O-METHYLTRANSFERASE"/>
    <property type="match status" value="1"/>
</dbReference>
<dbReference type="PROSITE" id="PS51682">
    <property type="entry name" value="SAM_OMT_I"/>
    <property type="match status" value="1"/>
</dbReference>
<dbReference type="InterPro" id="IPR002935">
    <property type="entry name" value="SAM_O-MeTrfase"/>
</dbReference>
<dbReference type="Gene3D" id="3.40.50.150">
    <property type="entry name" value="Vaccinia Virus protein VP39"/>
    <property type="match status" value="1"/>
</dbReference>
<evidence type="ECO:0000256" key="2">
    <source>
        <dbReference type="ARBA" id="ARBA00022603"/>
    </source>
</evidence>
<dbReference type="Ensembl" id="ENSECRT00000015574.1">
    <property type="protein sequence ID" value="ENSECRP00000015304.1"/>
    <property type="gene ID" value="ENSECRG00000010113.1"/>
</dbReference>
<keyword evidence="2" id="KW-0489">Methyltransferase</keyword>
<keyword evidence="6" id="KW-0128">Catecholamine metabolism</keyword>
<evidence type="ECO:0000256" key="8">
    <source>
        <dbReference type="SAM" id="SignalP"/>
    </source>
</evidence>
<evidence type="ECO:0000256" key="7">
    <source>
        <dbReference type="ARBA" id="ARBA00023453"/>
    </source>
</evidence>
<evidence type="ECO:0000256" key="1">
    <source>
        <dbReference type="ARBA" id="ARBA00012880"/>
    </source>
</evidence>
<keyword evidence="5" id="KW-0531">Neurotransmitter degradation</keyword>
<evidence type="ECO:0000256" key="3">
    <source>
        <dbReference type="ARBA" id="ARBA00022679"/>
    </source>
</evidence>